<accession>A0AAV1HSD5</accession>
<proteinExistence type="predicted"/>
<keyword evidence="3" id="KW-1185">Reference proteome</keyword>
<sequence length="133" mass="14211">MSVRSAVKAVFTLCVRSRSRALAACLCWLTPGKRRSPPPLLPPLLRLLLLLLLGAQARVPPPPSSRSPGAARGLQPPVDFPSELSVPLSRSSGSEVDPSGSACPSFPVDFILCLLGWFFLLSFWKGGPEGYPT</sequence>
<dbReference type="Proteomes" id="UP001178508">
    <property type="component" value="Chromosome 24"/>
</dbReference>
<evidence type="ECO:0000313" key="3">
    <source>
        <dbReference type="Proteomes" id="UP001178508"/>
    </source>
</evidence>
<dbReference type="EMBL" id="OY660887">
    <property type="protein sequence ID" value="CAJ1087683.1"/>
    <property type="molecule type" value="Genomic_DNA"/>
</dbReference>
<organism evidence="2 3">
    <name type="scientific">Xyrichtys novacula</name>
    <name type="common">Pearly razorfish</name>
    <name type="synonym">Hemipteronotus novacula</name>
    <dbReference type="NCBI Taxonomy" id="13765"/>
    <lineage>
        <taxon>Eukaryota</taxon>
        <taxon>Metazoa</taxon>
        <taxon>Chordata</taxon>
        <taxon>Craniata</taxon>
        <taxon>Vertebrata</taxon>
        <taxon>Euteleostomi</taxon>
        <taxon>Actinopterygii</taxon>
        <taxon>Neopterygii</taxon>
        <taxon>Teleostei</taxon>
        <taxon>Neoteleostei</taxon>
        <taxon>Acanthomorphata</taxon>
        <taxon>Eupercaria</taxon>
        <taxon>Labriformes</taxon>
        <taxon>Labridae</taxon>
        <taxon>Xyrichtys</taxon>
    </lineage>
</organism>
<reference evidence="2" key="1">
    <citation type="submission" date="2023-08" db="EMBL/GenBank/DDBJ databases">
        <authorList>
            <person name="Alioto T."/>
            <person name="Alioto T."/>
            <person name="Gomez Garrido J."/>
        </authorList>
    </citation>
    <scope>NUCLEOTIDE SEQUENCE</scope>
</reference>
<evidence type="ECO:0000256" key="1">
    <source>
        <dbReference type="SAM" id="MobiDB-lite"/>
    </source>
</evidence>
<name>A0AAV1HSD5_XYRNO</name>
<gene>
    <name evidence="2" type="ORF">XNOV1_A026122</name>
</gene>
<feature type="region of interest" description="Disordered" evidence="1">
    <location>
        <begin position="58"/>
        <end position="101"/>
    </location>
</feature>
<evidence type="ECO:0000313" key="2">
    <source>
        <dbReference type="EMBL" id="CAJ1087683.1"/>
    </source>
</evidence>
<dbReference type="AlphaFoldDB" id="A0AAV1HSD5"/>
<protein>
    <submittedName>
        <fullName evidence="2">Uncharacterized protein</fullName>
    </submittedName>
</protein>